<feature type="binding site" evidence="8">
    <location>
        <begin position="81"/>
        <end position="83"/>
    </location>
    <ligand>
        <name>substrate</name>
    </ligand>
</feature>
<evidence type="ECO:0000256" key="2">
    <source>
        <dbReference type="ARBA" id="ARBA00006581"/>
    </source>
</evidence>
<dbReference type="Proteomes" id="UP000320679">
    <property type="component" value="Unassembled WGS sequence"/>
</dbReference>
<dbReference type="AlphaFoldDB" id="A0A523URS9"/>
<dbReference type="HAMAP" id="MF_00116">
    <property type="entry name" value="dUTPase_bact"/>
    <property type="match status" value="1"/>
</dbReference>
<dbReference type="PANTHER" id="PTHR11241">
    <property type="entry name" value="DEOXYURIDINE 5'-TRIPHOSPHATE NUCLEOTIDOHYDROLASE"/>
    <property type="match status" value="1"/>
</dbReference>
<evidence type="ECO:0000256" key="4">
    <source>
        <dbReference type="ARBA" id="ARBA00022801"/>
    </source>
</evidence>
<dbReference type="InterPro" id="IPR036157">
    <property type="entry name" value="dUTPase-like_sf"/>
</dbReference>
<comment type="similarity">
    <text evidence="2 8">Belongs to the dUTPase family.</text>
</comment>
<evidence type="ECO:0000256" key="1">
    <source>
        <dbReference type="ARBA" id="ARBA00001946"/>
    </source>
</evidence>
<gene>
    <name evidence="8" type="primary">dut</name>
    <name evidence="10" type="ORF">E3J59_04110</name>
</gene>
<dbReference type="GO" id="GO:0004170">
    <property type="term" value="F:dUTP diphosphatase activity"/>
    <property type="evidence" value="ECO:0007669"/>
    <property type="project" value="UniProtKB-UniRule"/>
</dbReference>
<comment type="cofactor">
    <cofactor evidence="1 8">
        <name>Mg(2+)</name>
        <dbReference type="ChEBI" id="CHEBI:18420"/>
    </cofactor>
</comment>
<dbReference type="InterPro" id="IPR033704">
    <property type="entry name" value="dUTPase_trimeric"/>
</dbReference>
<dbReference type="EMBL" id="SOJK01000177">
    <property type="protein sequence ID" value="TET45214.1"/>
    <property type="molecule type" value="Genomic_DNA"/>
</dbReference>
<feature type="binding site" evidence="8">
    <location>
        <position position="77"/>
    </location>
    <ligand>
        <name>substrate</name>
    </ligand>
</feature>
<dbReference type="InterPro" id="IPR008181">
    <property type="entry name" value="dUTPase"/>
</dbReference>
<dbReference type="UniPathway" id="UPA00610">
    <property type="reaction ID" value="UER00666"/>
</dbReference>
<feature type="binding site" evidence="8">
    <location>
        <begin position="64"/>
        <end position="66"/>
    </location>
    <ligand>
        <name>substrate</name>
    </ligand>
</feature>
<evidence type="ECO:0000256" key="8">
    <source>
        <dbReference type="HAMAP-Rule" id="MF_00116"/>
    </source>
</evidence>
<evidence type="ECO:0000259" key="9">
    <source>
        <dbReference type="Pfam" id="PF00692"/>
    </source>
</evidence>
<sequence length="150" mass="16493">MTLKIKLKRLDPSLSLPRYAHQTDAGCDLYSRIDITLRPGERTLIPTGIEIAIPVGYAGFIQPRSGLALKHGISMVNSPGLIDSGYRGEVSVILINQDAKKAFRVRRGDKICQLVIQKVEKPQFQVVDSLDETERGKDGFGSSGQERLTG</sequence>
<comment type="caution">
    <text evidence="10">The sequence shown here is derived from an EMBL/GenBank/DDBJ whole genome shotgun (WGS) entry which is preliminary data.</text>
</comment>
<accession>A0A523URS9</accession>
<comment type="caution">
    <text evidence="8">Lacks conserved residue(s) required for the propagation of feature annotation.</text>
</comment>
<organism evidence="10 11">
    <name type="scientific">Aerophobetes bacterium</name>
    <dbReference type="NCBI Taxonomy" id="2030807"/>
    <lineage>
        <taxon>Bacteria</taxon>
        <taxon>Candidatus Aerophobota</taxon>
    </lineage>
</organism>
<evidence type="ECO:0000256" key="3">
    <source>
        <dbReference type="ARBA" id="ARBA00022723"/>
    </source>
</evidence>
<keyword evidence="5 8" id="KW-0460">Magnesium</keyword>
<feature type="domain" description="dUTPase-like" evidence="9">
    <location>
        <begin position="15"/>
        <end position="144"/>
    </location>
</feature>
<name>A0A523URS9_UNCAE</name>
<dbReference type="InterPro" id="IPR029054">
    <property type="entry name" value="dUTPase-like"/>
</dbReference>
<dbReference type="NCBIfam" id="NF001862">
    <property type="entry name" value="PRK00601.1"/>
    <property type="match status" value="1"/>
</dbReference>
<comment type="catalytic activity">
    <reaction evidence="7 8">
        <text>dUTP + H2O = dUMP + diphosphate + H(+)</text>
        <dbReference type="Rhea" id="RHEA:10248"/>
        <dbReference type="ChEBI" id="CHEBI:15377"/>
        <dbReference type="ChEBI" id="CHEBI:15378"/>
        <dbReference type="ChEBI" id="CHEBI:33019"/>
        <dbReference type="ChEBI" id="CHEBI:61555"/>
        <dbReference type="ChEBI" id="CHEBI:246422"/>
        <dbReference type="EC" id="3.6.1.23"/>
    </reaction>
</comment>
<evidence type="ECO:0000313" key="10">
    <source>
        <dbReference type="EMBL" id="TET45214.1"/>
    </source>
</evidence>
<dbReference type="FunFam" id="2.70.40.10:FF:000008">
    <property type="entry name" value="Deoxyuridine 5'-triphosphate nucleotidohydrolase"/>
    <property type="match status" value="1"/>
</dbReference>
<dbReference type="CDD" id="cd07557">
    <property type="entry name" value="trimeric_dUTPase"/>
    <property type="match status" value="1"/>
</dbReference>
<dbReference type="SUPFAM" id="SSF51283">
    <property type="entry name" value="dUTPase-like"/>
    <property type="match status" value="1"/>
</dbReference>
<comment type="pathway">
    <text evidence="8">Pyrimidine metabolism; dUMP biosynthesis; dUMP from dCTP (dUTP route): step 2/2.</text>
</comment>
<keyword evidence="3 8" id="KW-0479">Metal-binding</keyword>
<comment type="function">
    <text evidence="8">This enzyme is involved in nucleotide metabolism: it produces dUMP, the immediate precursor of thymidine nucleotides and it decreases the intracellular concentration of dUTP so that uracil cannot be incorporated into DNA.</text>
</comment>
<evidence type="ECO:0000256" key="7">
    <source>
        <dbReference type="ARBA" id="ARBA00047686"/>
    </source>
</evidence>
<dbReference type="Gene3D" id="2.70.40.10">
    <property type="match status" value="1"/>
</dbReference>
<dbReference type="GO" id="GO:0000287">
    <property type="term" value="F:magnesium ion binding"/>
    <property type="evidence" value="ECO:0007669"/>
    <property type="project" value="UniProtKB-UniRule"/>
</dbReference>
<protein>
    <recommendedName>
        <fullName evidence="8">Deoxyuridine 5'-triphosphate nucleotidohydrolase</fullName>
        <shortName evidence="8">dUTPase</shortName>
        <ecNumber evidence="8">3.6.1.23</ecNumber>
    </recommendedName>
    <alternativeName>
        <fullName evidence="8">dUTP pyrophosphatase</fullName>
    </alternativeName>
</protein>
<dbReference type="PANTHER" id="PTHR11241:SF0">
    <property type="entry name" value="DEOXYURIDINE 5'-TRIPHOSPHATE NUCLEOTIDOHYDROLASE"/>
    <property type="match status" value="1"/>
</dbReference>
<dbReference type="GO" id="GO:0046081">
    <property type="term" value="P:dUTP catabolic process"/>
    <property type="evidence" value="ECO:0007669"/>
    <property type="project" value="InterPro"/>
</dbReference>
<evidence type="ECO:0000256" key="6">
    <source>
        <dbReference type="ARBA" id="ARBA00023080"/>
    </source>
</evidence>
<keyword evidence="4 8" id="KW-0378">Hydrolase</keyword>
<dbReference type="GO" id="GO:0006226">
    <property type="term" value="P:dUMP biosynthetic process"/>
    <property type="evidence" value="ECO:0007669"/>
    <property type="project" value="UniProtKB-UniRule"/>
</dbReference>
<evidence type="ECO:0000313" key="11">
    <source>
        <dbReference type="Proteomes" id="UP000320679"/>
    </source>
</evidence>
<dbReference type="Pfam" id="PF00692">
    <property type="entry name" value="dUTPase"/>
    <property type="match status" value="1"/>
</dbReference>
<keyword evidence="6 8" id="KW-0546">Nucleotide metabolism</keyword>
<evidence type="ECO:0000256" key="5">
    <source>
        <dbReference type="ARBA" id="ARBA00022842"/>
    </source>
</evidence>
<proteinExistence type="inferred from homology"/>
<dbReference type="NCBIfam" id="TIGR00576">
    <property type="entry name" value="dut"/>
    <property type="match status" value="1"/>
</dbReference>
<dbReference type="EC" id="3.6.1.23" evidence="8"/>
<reference evidence="10 11" key="1">
    <citation type="submission" date="2019-03" db="EMBL/GenBank/DDBJ databases">
        <title>Metabolic potential of uncultured bacteria and archaea associated with petroleum seepage in deep-sea sediments.</title>
        <authorList>
            <person name="Dong X."/>
            <person name="Hubert C."/>
        </authorList>
    </citation>
    <scope>NUCLEOTIDE SEQUENCE [LARGE SCALE GENOMIC DNA]</scope>
    <source>
        <strain evidence="10">E29_bin78</strain>
    </source>
</reference>